<evidence type="ECO:0000313" key="3">
    <source>
        <dbReference type="Proteomes" id="UP000440668"/>
    </source>
</evidence>
<accession>A0A6N7ZN24</accession>
<keyword evidence="1" id="KW-0812">Transmembrane</keyword>
<keyword evidence="1" id="KW-0472">Membrane</keyword>
<evidence type="ECO:0000256" key="1">
    <source>
        <dbReference type="SAM" id="Phobius"/>
    </source>
</evidence>
<dbReference type="Proteomes" id="UP000440668">
    <property type="component" value="Unassembled WGS sequence"/>
</dbReference>
<reference evidence="2 3" key="1">
    <citation type="submission" date="2019-11" db="EMBL/GenBank/DDBJ databases">
        <title>Cellulosimicrobium composti sp. nov. isolated from a compost.</title>
        <authorList>
            <person name="Yang Y."/>
        </authorList>
    </citation>
    <scope>NUCLEOTIDE SEQUENCE [LARGE SCALE GENOMIC DNA]</scope>
    <source>
        <strain evidence="2 3">BIT-GX5</strain>
    </source>
</reference>
<organism evidence="2 3">
    <name type="scientific">Cellulosimicrobium composti</name>
    <dbReference type="NCBI Taxonomy" id="2672572"/>
    <lineage>
        <taxon>Bacteria</taxon>
        <taxon>Bacillati</taxon>
        <taxon>Actinomycetota</taxon>
        <taxon>Actinomycetes</taxon>
        <taxon>Micrococcales</taxon>
        <taxon>Promicromonosporaceae</taxon>
        <taxon>Cellulosimicrobium</taxon>
    </lineage>
</organism>
<feature type="transmembrane region" description="Helical" evidence="1">
    <location>
        <begin position="7"/>
        <end position="26"/>
    </location>
</feature>
<evidence type="ECO:0000313" key="2">
    <source>
        <dbReference type="EMBL" id="MTG90852.1"/>
    </source>
</evidence>
<proteinExistence type="predicted"/>
<feature type="transmembrane region" description="Helical" evidence="1">
    <location>
        <begin position="32"/>
        <end position="53"/>
    </location>
</feature>
<dbReference type="EMBL" id="WMKA01000070">
    <property type="protein sequence ID" value="MTG90852.1"/>
    <property type="molecule type" value="Genomic_DNA"/>
</dbReference>
<comment type="caution">
    <text evidence="2">The sequence shown here is derived from an EMBL/GenBank/DDBJ whole genome shotgun (WGS) entry which is preliminary data.</text>
</comment>
<gene>
    <name evidence="2" type="ORF">GJV82_18200</name>
</gene>
<protein>
    <submittedName>
        <fullName evidence="2">Uncharacterized protein</fullName>
    </submittedName>
</protein>
<keyword evidence="1" id="KW-1133">Transmembrane helix</keyword>
<dbReference type="AlphaFoldDB" id="A0A6N7ZN24"/>
<sequence length="82" mass="8668">MRTTHITIAIVCATLVAITAILAWLIAAGHDIQGIASVIVSAIVPTIASLIAVDQASRARAELQGFASVNREPSTDQRYPRT</sequence>
<dbReference type="RefSeq" id="WP_034652986.1">
    <property type="nucleotide sequence ID" value="NZ_WMKA01000070.1"/>
</dbReference>
<name>A0A6N7ZN24_9MICO</name>